<dbReference type="PANTHER" id="PTHR30408:SF12">
    <property type="entry name" value="TYPE I RESTRICTION ENZYME MJAVIII SPECIFICITY SUBUNIT"/>
    <property type="match status" value="1"/>
</dbReference>
<dbReference type="RefSeq" id="WP_107138677.1">
    <property type="nucleotide sequence ID" value="NZ_PYSV01000013.1"/>
</dbReference>
<keyword evidence="3" id="KW-0238">DNA-binding</keyword>
<dbReference type="InterPro" id="IPR052021">
    <property type="entry name" value="Type-I_RS_S_subunit"/>
</dbReference>
<dbReference type="Gene3D" id="3.90.220.20">
    <property type="entry name" value="DNA methylase specificity domains"/>
    <property type="match status" value="2"/>
</dbReference>
<dbReference type="Pfam" id="PF01420">
    <property type="entry name" value="Methylase_S"/>
    <property type="match status" value="2"/>
</dbReference>
<evidence type="ECO:0000259" key="4">
    <source>
        <dbReference type="Pfam" id="PF01420"/>
    </source>
</evidence>
<evidence type="ECO:0000256" key="1">
    <source>
        <dbReference type="ARBA" id="ARBA00010923"/>
    </source>
</evidence>
<dbReference type="InterPro" id="IPR000055">
    <property type="entry name" value="Restrct_endonuc_typeI_TRD"/>
</dbReference>
<organism evidence="5 6">
    <name type="scientific">Deinococcus arcticus</name>
    <dbReference type="NCBI Taxonomy" id="2136176"/>
    <lineage>
        <taxon>Bacteria</taxon>
        <taxon>Thermotogati</taxon>
        <taxon>Deinococcota</taxon>
        <taxon>Deinococci</taxon>
        <taxon>Deinococcales</taxon>
        <taxon>Deinococcaceae</taxon>
        <taxon>Deinococcus</taxon>
    </lineage>
</organism>
<feature type="domain" description="Type I restriction modification DNA specificity" evidence="4">
    <location>
        <begin position="5"/>
        <end position="174"/>
    </location>
</feature>
<dbReference type="Proteomes" id="UP000240317">
    <property type="component" value="Unassembled WGS sequence"/>
</dbReference>
<dbReference type="InterPro" id="IPR044946">
    <property type="entry name" value="Restrct_endonuc_typeI_TRD_sf"/>
</dbReference>
<evidence type="ECO:0000256" key="2">
    <source>
        <dbReference type="ARBA" id="ARBA00022747"/>
    </source>
</evidence>
<protein>
    <recommendedName>
        <fullName evidence="4">Type I restriction modification DNA specificity domain-containing protein</fullName>
    </recommendedName>
</protein>
<feature type="domain" description="Type I restriction modification DNA specificity" evidence="4">
    <location>
        <begin position="281"/>
        <end position="392"/>
    </location>
</feature>
<evidence type="ECO:0000256" key="3">
    <source>
        <dbReference type="ARBA" id="ARBA00023125"/>
    </source>
</evidence>
<proteinExistence type="inferred from homology"/>
<dbReference type="GO" id="GO:0003677">
    <property type="term" value="F:DNA binding"/>
    <property type="evidence" value="ECO:0007669"/>
    <property type="project" value="UniProtKB-KW"/>
</dbReference>
<dbReference type="SUPFAM" id="SSF116734">
    <property type="entry name" value="DNA methylase specificity domain"/>
    <property type="match status" value="2"/>
</dbReference>
<reference evidence="5 6" key="1">
    <citation type="submission" date="2018-03" db="EMBL/GenBank/DDBJ databases">
        <title>Draft genome of Deinococcus sp. OD32.</title>
        <authorList>
            <person name="Wang X.-P."/>
            <person name="Du Z.-J."/>
        </authorList>
    </citation>
    <scope>NUCLEOTIDE SEQUENCE [LARGE SCALE GENOMIC DNA]</scope>
    <source>
        <strain evidence="5 6">OD32</strain>
    </source>
</reference>
<dbReference type="Gene3D" id="1.10.287.1120">
    <property type="entry name" value="Bipartite methylase S protein"/>
    <property type="match status" value="1"/>
</dbReference>
<dbReference type="GO" id="GO:0009307">
    <property type="term" value="P:DNA restriction-modification system"/>
    <property type="evidence" value="ECO:0007669"/>
    <property type="project" value="UniProtKB-KW"/>
</dbReference>
<name>A0A2T3W613_9DEIO</name>
<keyword evidence="6" id="KW-1185">Reference proteome</keyword>
<evidence type="ECO:0000313" key="6">
    <source>
        <dbReference type="Proteomes" id="UP000240317"/>
    </source>
</evidence>
<comment type="caution">
    <text evidence="5">The sequence shown here is derived from an EMBL/GenBank/DDBJ whole genome shotgun (WGS) entry which is preliminary data.</text>
</comment>
<dbReference type="EMBL" id="PYSV01000013">
    <property type="protein sequence ID" value="PTA67331.1"/>
    <property type="molecule type" value="Genomic_DNA"/>
</dbReference>
<sequence>MPRLDVQKKTLGQLCRFENGSAFRPEDWGSHGLPIIRIQNLNGSTDFNCFERSSEGHVVVNPGDLLFSWSGSRGTSFGPFRWNGAKGLLNQHIFKLHLTSGVDPSWLFQSLKHLTPTIEQDAHGASGLVHIKKSELEGYELLTPPLPEQRRIAEILDTLDRTIEGTQRVIEKLQASRQGLLHDLLKRGLDERGQLRDPEQNPQQFESTELGILPRDWNVTQLQNVAHKITDGDHHTPKRASSGVLLLSARNVLNGELALDDVDYVPEQEYQRMIRRCFPEPGDILISCSGTIGRVAAIPAGMRCCLVRSAALVKLNQTQLTTRFAEWALRSSGTQAQIRNTQLQAAQPNLFQGAIQQLIIPLPSVDEQARIAGLLDGFQNRVDTELSKLDKLQALKRGLMDDLLTGRVRVPLPAAEVEDSDAGHPLRPAAQIAVPEDFPVIPTMPALVPQPAMYRAAAGADTQAMSEWTRQLVEAVQGQRVATYTPDALDAVLPELMGLTSDRQGLLKVPDVLSKAGVRFMLLPHTSQSKTNGAAFYLDEPGRTQPVVGLSLRYPYLDVFWFNLLHELAHIRLGHAPVPEESLEEYDTSSPDEQAANGWAQDLLIPPDEWQAFFARHPASDPQLFHLARRVGRHISIVAGRYGHETKNWSRVNPPKLRPNVTAELKALSNKLTGEP</sequence>
<dbReference type="CDD" id="cd17254">
    <property type="entry name" value="RMtype1_S_FclI-TRD1-CR1_like"/>
    <property type="match status" value="1"/>
</dbReference>
<comment type="similarity">
    <text evidence="1">Belongs to the type-I restriction system S methylase family.</text>
</comment>
<dbReference type="PANTHER" id="PTHR30408">
    <property type="entry name" value="TYPE-1 RESTRICTION ENZYME ECOKI SPECIFICITY PROTEIN"/>
    <property type="match status" value="1"/>
</dbReference>
<dbReference type="AlphaFoldDB" id="A0A2T3W613"/>
<dbReference type="CDD" id="cd17246">
    <property type="entry name" value="RMtype1_S_SonII-TRD2-CR2_like"/>
    <property type="match status" value="1"/>
</dbReference>
<accession>A0A2T3W613</accession>
<gene>
    <name evidence="5" type="ORF">C8263_13620</name>
</gene>
<keyword evidence="2" id="KW-0680">Restriction system</keyword>
<evidence type="ECO:0000313" key="5">
    <source>
        <dbReference type="EMBL" id="PTA67331.1"/>
    </source>
</evidence>
<dbReference type="OrthoDB" id="63201at2"/>